<evidence type="ECO:0000313" key="1">
    <source>
        <dbReference type="EMBL" id="CAG8708037.1"/>
    </source>
</evidence>
<keyword evidence="2" id="KW-1185">Reference proteome</keyword>
<sequence>NEYKKKITSYKVYIRIKNNPIEAIINIKATVNIIINKLAKKLELNINKPSKLIVTIANENHVKALRQITE</sequence>
<feature type="non-terminal residue" evidence="1">
    <location>
        <position position="1"/>
    </location>
</feature>
<dbReference type="EMBL" id="CAJVPP010009986">
    <property type="protein sequence ID" value="CAG8708037.1"/>
    <property type="molecule type" value="Genomic_DNA"/>
</dbReference>
<feature type="non-terminal residue" evidence="1">
    <location>
        <position position="70"/>
    </location>
</feature>
<accession>A0A9N9HVG6</accession>
<reference evidence="1" key="1">
    <citation type="submission" date="2021-06" db="EMBL/GenBank/DDBJ databases">
        <authorList>
            <person name="Kallberg Y."/>
            <person name="Tangrot J."/>
            <person name="Rosling A."/>
        </authorList>
    </citation>
    <scope>NUCLEOTIDE SEQUENCE</scope>
    <source>
        <strain evidence="1">87-6 pot B 2015</strain>
    </source>
</reference>
<comment type="caution">
    <text evidence="1">The sequence shown here is derived from an EMBL/GenBank/DDBJ whole genome shotgun (WGS) entry which is preliminary data.</text>
</comment>
<gene>
    <name evidence="1" type="ORF">FMOSSE_LOCUS14143</name>
</gene>
<dbReference type="Proteomes" id="UP000789375">
    <property type="component" value="Unassembled WGS sequence"/>
</dbReference>
<evidence type="ECO:0000313" key="2">
    <source>
        <dbReference type="Proteomes" id="UP000789375"/>
    </source>
</evidence>
<name>A0A9N9HVG6_FUNMO</name>
<protein>
    <submittedName>
        <fullName evidence="1">12375_t:CDS:1</fullName>
    </submittedName>
</protein>
<dbReference type="AlphaFoldDB" id="A0A9N9HVG6"/>
<organism evidence="1 2">
    <name type="scientific">Funneliformis mosseae</name>
    <name type="common">Endomycorrhizal fungus</name>
    <name type="synonym">Glomus mosseae</name>
    <dbReference type="NCBI Taxonomy" id="27381"/>
    <lineage>
        <taxon>Eukaryota</taxon>
        <taxon>Fungi</taxon>
        <taxon>Fungi incertae sedis</taxon>
        <taxon>Mucoromycota</taxon>
        <taxon>Glomeromycotina</taxon>
        <taxon>Glomeromycetes</taxon>
        <taxon>Glomerales</taxon>
        <taxon>Glomeraceae</taxon>
        <taxon>Funneliformis</taxon>
    </lineage>
</organism>
<proteinExistence type="predicted"/>